<evidence type="ECO:0000259" key="3">
    <source>
        <dbReference type="Pfam" id="PF17482"/>
    </source>
</evidence>
<dbReference type="AlphaFoldDB" id="A0A418W486"/>
<dbReference type="OrthoDB" id="5442644at2"/>
<comment type="similarity">
    <text evidence="1">Belongs to the myoviridae tail sheath protein family.</text>
</comment>
<name>A0A418W486_9PROT</name>
<dbReference type="Proteomes" id="UP000283458">
    <property type="component" value="Unassembled WGS sequence"/>
</dbReference>
<reference evidence="4 5" key="1">
    <citation type="submission" date="2018-09" db="EMBL/GenBank/DDBJ databases">
        <authorList>
            <person name="Zhu H."/>
        </authorList>
    </citation>
    <scope>NUCLEOTIDE SEQUENCE [LARGE SCALE GENOMIC DNA]</scope>
    <source>
        <strain evidence="4 5">K2W22B-5</strain>
    </source>
</reference>
<sequence>MRRETAPGLACATGFEGLFAKTAEVPGQPRGNRLVCSLCGRDAVVSVDVRRTSRHVIPFKNGPQNLRVPLFSAEVATQGTSAANRWTYRRPRSTASGTAAPNQASICQGAADAVVKGGPGSMLALMTAAYRKADNFGEVWFLPLADAEAGVAATGGVTLTGGATATGVLSLYIGGALVSQAVTSGQSAATAATALAATVNAMIDLPVTASADTGVVTLTAKNKGPAGNEIDLRLNYRGAAGGEASPVGLSVAVTPMASGATPPDLSAAFAGLSDMAFDFIVFPYTDAASLDAVKALLNDVSGRWSWSQQIYGHAFAAKRGTLGALTSFGSTRNDQHVSVLGFYDSPTPAWVVAADFAGTAAVSLRADPGTPLQTLALSSMLAPPIASRFAIAERNVLLWDGVSTFVTADDGTCRLENVITTYQKNGFGAADDSYLEVETLFLLAFILRRMKSVITSKYARVKLAANGTRFGPGANVVTPNIIRADLIAAYRELEAEGYVQNGDVFKAEIIVEKNKTNPNRVDVLWPGALINQLRIFALLAQFRLQ</sequence>
<dbReference type="Pfam" id="PF04984">
    <property type="entry name" value="Phage_sheath_1"/>
    <property type="match status" value="1"/>
</dbReference>
<evidence type="ECO:0000313" key="4">
    <source>
        <dbReference type="EMBL" id="RJF84809.1"/>
    </source>
</evidence>
<feature type="domain" description="Tail sheath protein C-terminal" evidence="3">
    <location>
        <begin position="430"/>
        <end position="542"/>
    </location>
</feature>
<organism evidence="4 5">
    <name type="scientific">Azospirillum cavernae</name>
    <dbReference type="NCBI Taxonomy" id="2320860"/>
    <lineage>
        <taxon>Bacteria</taxon>
        <taxon>Pseudomonadati</taxon>
        <taxon>Pseudomonadota</taxon>
        <taxon>Alphaproteobacteria</taxon>
        <taxon>Rhodospirillales</taxon>
        <taxon>Azospirillaceae</taxon>
        <taxon>Azospirillum</taxon>
    </lineage>
</organism>
<protein>
    <submittedName>
        <fullName evidence="4">Phage tail protein</fullName>
    </submittedName>
</protein>
<evidence type="ECO:0000259" key="2">
    <source>
        <dbReference type="Pfam" id="PF04984"/>
    </source>
</evidence>
<keyword evidence="5" id="KW-1185">Reference proteome</keyword>
<dbReference type="InterPro" id="IPR035089">
    <property type="entry name" value="Phage_sheath_subtilisin"/>
</dbReference>
<accession>A0A418W486</accession>
<proteinExistence type="inferred from homology"/>
<feature type="domain" description="Tail sheath protein subtilisin-like" evidence="2">
    <location>
        <begin position="259"/>
        <end position="421"/>
    </location>
</feature>
<dbReference type="Pfam" id="PF17482">
    <property type="entry name" value="Phage_sheath_1C"/>
    <property type="match status" value="1"/>
</dbReference>
<evidence type="ECO:0000256" key="1">
    <source>
        <dbReference type="ARBA" id="ARBA00008005"/>
    </source>
</evidence>
<dbReference type="EMBL" id="QYUL01000001">
    <property type="protein sequence ID" value="RJF84809.1"/>
    <property type="molecule type" value="Genomic_DNA"/>
</dbReference>
<gene>
    <name evidence="4" type="ORF">D3877_10020</name>
</gene>
<dbReference type="InterPro" id="IPR020287">
    <property type="entry name" value="Tail_sheath_C"/>
</dbReference>
<comment type="caution">
    <text evidence="4">The sequence shown here is derived from an EMBL/GenBank/DDBJ whole genome shotgun (WGS) entry which is preliminary data.</text>
</comment>
<evidence type="ECO:0000313" key="5">
    <source>
        <dbReference type="Proteomes" id="UP000283458"/>
    </source>
</evidence>